<evidence type="ECO:0000313" key="3">
    <source>
        <dbReference type="EMBL" id="EEV18411.1"/>
    </source>
</evidence>
<reference evidence="3 4" key="1">
    <citation type="submission" date="2009-07" db="EMBL/GenBank/DDBJ databases">
        <authorList>
            <person name="Madupu R."/>
            <person name="Sebastian Y."/>
            <person name="Durkin A.S."/>
            <person name="Torralba M."/>
            <person name="Methe B."/>
            <person name="Sutton G.G."/>
            <person name="Strausberg R.L."/>
            <person name="Nelson K.E."/>
        </authorList>
    </citation>
    <scope>NUCLEOTIDE SEQUENCE [LARGE SCALE GENOMIC DNA]</scope>
    <source>
        <strain evidence="3 4">RM3268</strain>
    </source>
</reference>
<dbReference type="STRING" id="824.CGRAC_0207"/>
<dbReference type="AlphaFoldDB" id="C8PFE5"/>
<accession>C8PFE5</accession>
<evidence type="ECO:0000256" key="1">
    <source>
        <dbReference type="SAM" id="Coils"/>
    </source>
</evidence>
<evidence type="ECO:0000313" key="4">
    <source>
        <dbReference type="Proteomes" id="UP000005709"/>
    </source>
</evidence>
<protein>
    <submittedName>
        <fullName evidence="3">Uncharacterized protein</fullName>
    </submittedName>
</protein>
<dbReference type="EMBL" id="ACYG01000014">
    <property type="protein sequence ID" value="EEV18411.1"/>
    <property type="molecule type" value="Genomic_DNA"/>
</dbReference>
<name>C8PFE5_9BACT</name>
<organism evidence="3 4">
    <name type="scientific">Campylobacter gracilis RM3268</name>
    <dbReference type="NCBI Taxonomy" id="553220"/>
    <lineage>
        <taxon>Bacteria</taxon>
        <taxon>Pseudomonadati</taxon>
        <taxon>Campylobacterota</taxon>
        <taxon>Epsilonproteobacteria</taxon>
        <taxon>Campylobacterales</taxon>
        <taxon>Campylobacteraceae</taxon>
        <taxon>Campylobacter</taxon>
    </lineage>
</organism>
<gene>
    <name evidence="3" type="ORF">CAMGR0001_2102</name>
</gene>
<feature type="non-terminal residue" evidence="3">
    <location>
        <position position="803"/>
    </location>
</feature>
<keyword evidence="1" id="KW-0175">Coiled coil</keyword>
<feature type="coiled-coil region" evidence="1">
    <location>
        <begin position="559"/>
        <end position="586"/>
    </location>
</feature>
<feature type="region of interest" description="Disordered" evidence="2">
    <location>
        <begin position="81"/>
        <end position="110"/>
    </location>
</feature>
<evidence type="ECO:0000256" key="2">
    <source>
        <dbReference type="SAM" id="MobiDB-lite"/>
    </source>
</evidence>
<dbReference type="RefSeq" id="WP_005869956.1">
    <property type="nucleotide sequence ID" value="NZ_ACYG01000014.1"/>
</dbReference>
<sequence>MNARSFLGDEKISALMQQGYSPEQITNYAKTEYYKQQGAQQASLTPQQNTAAVQPAAQNIQQTQGYTRVPIRDEQTGEVMNSAPKLGLDGRPIPAAPTPGRSEEARAKEKKNRFLGGALDGLEMEAKTILDNSFFGSGEPAKSKDEILKDRVAKASSRSLFQTIAGDEKDAAELQKDLDYIAKNAGYDLGAVQTSDGKIYFGARGADGRIIQKEVTPSLWDDLAARKTEIAGGVVGAGLAPFTGGASLVPMLAMSAGGSALGSMNDLRQKGEATGREYDASDYASRALQAAGEDALGGVAIAGTGKLIKAAAPAIKQAGERIVSPVAKNAAKIADNNILVNLMRRGVTDNIEGAEAQYIKSMGGEAEALKNLASTKNALGEEGFKNFANSERSLQIPKTGNEAIDKSINYINEKGIKPAEQTIRRVIQGENLNEREANLLASALSNDKGADLITRSVAGDADAFAKTQKIMTNLNSSFAKNINESFKDAPNVVQVFKNYEARTKNDFGNVIKTLDNEFSTLGLDTRALSARVGEALENTLPKGSQITKYAMKGIQKGGLEGLQDARAFLNGEISTLKKANDALSRERLLELREARGIIDDAIDGTLDQFSQINPEVGARAKELMQTARADYSAYKEIEQSDLFKRLTRGMKNTNDLTSALLKSADNQTGLNLDEVLSVLNPAERANVEGGLLKNIIERNTKEGITDFKTALGQIDQIPFKSERVAGVIDQLKESAPILKNSGEILKKLSEMTPKTAELQQGIGKSITGAFQVMLRNRLVNKLKSKIPWYGNNQALKNHIVNAL</sequence>
<comment type="caution">
    <text evidence="3">The sequence shown here is derived from an EMBL/GenBank/DDBJ whole genome shotgun (WGS) entry which is preliminary data.</text>
</comment>
<proteinExistence type="predicted"/>
<dbReference type="Proteomes" id="UP000005709">
    <property type="component" value="Unassembled WGS sequence"/>
</dbReference>
<keyword evidence="4" id="KW-1185">Reference proteome</keyword>